<dbReference type="EMBL" id="JACEEZ010013124">
    <property type="protein sequence ID" value="KAG0720286.1"/>
    <property type="molecule type" value="Genomic_DNA"/>
</dbReference>
<accession>A0A8J5CTN6</accession>
<proteinExistence type="predicted"/>
<evidence type="ECO:0000313" key="2">
    <source>
        <dbReference type="Proteomes" id="UP000770661"/>
    </source>
</evidence>
<sequence>MAGLIPGGGCPLYGEAYADLKGGGQRALSLANAPFRCPGADRFWFSRASPIVHLPSSRTSRPLPLFPMTRRDRADGGARSGVSSAPHHTALPVEDFPAGSVAPTVVRLFPWAFPTPPLCLRVVGLDVFINPFMARMGALTSGSFPPTPGRRSPHPFPLSPVPPSESLVAGILPGCPDGEGVLPSRAQATRFGDSPPCFLSAGPFPPAFLLSAF</sequence>
<keyword evidence="2" id="KW-1185">Reference proteome</keyword>
<reference evidence="1" key="1">
    <citation type="submission" date="2020-07" db="EMBL/GenBank/DDBJ databases">
        <title>The High-quality genome of the commercially important snow crab, Chionoecetes opilio.</title>
        <authorList>
            <person name="Jeong J.-H."/>
            <person name="Ryu S."/>
        </authorList>
    </citation>
    <scope>NUCLEOTIDE SEQUENCE</scope>
    <source>
        <strain evidence="1">MADBK_172401_WGS</strain>
        <tissue evidence="1">Digestive gland</tissue>
    </source>
</reference>
<dbReference type="Proteomes" id="UP000770661">
    <property type="component" value="Unassembled WGS sequence"/>
</dbReference>
<evidence type="ECO:0000313" key="1">
    <source>
        <dbReference type="EMBL" id="KAG0720286.1"/>
    </source>
</evidence>
<organism evidence="1 2">
    <name type="scientific">Chionoecetes opilio</name>
    <name type="common">Atlantic snow crab</name>
    <name type="synonym">Cancer opilio</name>
    <dbReference type="NCBI Taxonomy" id="41210"/>
    <lineage>
        <taxon>Eukaryota</taxon>
        <taxon>Metazoa</taxon>
        <taxon>Ecdysozoa</taxon>
        <taxon>Arthropoda</taxon>
        <taxon>Crustacea</taxon>
        <taxon>Multicrustacea</taxon>
        <taxon>Malacostraca</taxon>
        <taxon>Eumalacostraca</taxon>
        <taxon>Eucarida</taxon>
        <taxon>Decapoda</taxon>
        <taxon>Pleocyemata</taxon>
        <taxon>Brachyura</taxon>
        <taxon>Eubrachyura</taxon>
        <taxon>Majoidea</taxon>
        <taxon>Majidae</taxon>
        <taxon>Chionoecetes</taxon>
    </lineage>
</organism>
<gene>
    <name evidence="1" type="ORF">GWK47_048832</name>
</gene>
<name>A0A8J5CTN6_CHIOP</name>
<protein>
    <submittedName>
        <fullName evidence="1">Uncharacterized protein</fullName>
    </submittedName>
</protein>
<comment type="caution">
    <text evidence="1">The sequence shown here is derived from an EMBL/GenBank/DDBJ whole genome shotgun (WGS) entry which is preliminary data.</text>
</comment>
<dbReference type="AlphaFoldDB" id="A0A8J5CTN6"/>